<organism evidence="1 2">
    <name type="scientific">Dokdonia pacifica</name>
    <dbReference type="NCBI Taxonomy" id="1627892"/>
    <lineage>
        <taxon>Bacteria</taxon>
        <taxon>Pseudomonadati</taxon>
        <taxon>Bacteroidota</taxon>
        <taxon>Flavobacteriia</taxon>
        <taxon>Flavobacteriales</taxon>
        <taxon>Flavobacteriaceae</taxon>
        <taxon>Dokdonia</taxon>
    </lineage>
</organism>
<dbReference type="OrthoDB" id="1338568at2"/>
<evidence type="ECO:0000313" key="2">
    <source>
        <dbReference type="Proteomes" id="UP000198379"/>
    </source>
</evidence>
<dbReference type="Proteomes" id="UP000198379">
    <property type="component" value="Unassembled WGS sequence"/>
</dbReference>
<protein>
    <submittedName>
        <fullName evidence="1">Uncharacterized protein</fullName>
    </submittedName>
</protein>
<reference evidence="1 2" key="1">
    <citation type="submission" date="2017-06" db="EMBL/GenBank/DDBJ databases">
        <authorList>
            <person name="Kim H.J."/>
            <person name="Triplett B.A."/>
        </authorList>
    </citation>
    <scope>NUCLEOTIDE SEQUENCE [LARGE SCALE GENOMIC DNA]</scope>
    <source>
        <strain evidence="1 2">DSM 25597</strain>
    </source>
</reference>
<name>A0A239BKD6_9FLAO</name>
<sequence length="203" mass="23623">MILKEFYLNKKECIETEMSFSGFIPDVTLYNTNVLKSAIKTPTLLFKYNSVHWETFSEQTRKADVSFCIYVILPKEGTGEHMQQYESVFDFSKSIDKAILSTNEKIEGITTIYRAISTSKVMEKQYMPHNQEGWGESAEHFIWELSYKTILTESNVKNYYNVIDNQVVVDSQNHTHIQNFSGPFVSLENHEMYEIINTPLNNN</sequence>
<dbReference type="EMBL" id="FZNY01000006">
    <property type="protein sequence ID" value="SNS08440.1"/>
    <property type="molecule type" value="Genomic_DNA"/>
</dbReference>
<dbReference type="AlphaFoldDB" id="A0A239BKD6"/>
<gene>
    <name evidence="1" type="ORF">SAMN06265376_106253</name>
</gene>
<accession>A0A239BKD6</accession>
<dbReference type="RefSeq" id="WP_089372860.1">
    <property type="nucleotide sequence ID" value="NZ_BMEP01000005.1"/>
</dbReference>
<keyword evidence="2" id="KW-1185">Reference proteome</keyword>
<evidence type="ECO:0000313" key="1">
    <source>
        <dbReference type="EMBL" id="SNS08440.1"/>
    </source>
</evidence>
<proteinExistence type="predicted"/>